<keyword evidence="2" id="KW-1185">Reference proteome</keyword>
<protein>
    <submittedName>
        <fullName evidence="1">Uncharacterized protein</fullName>
    </submittedName>
</protein>
<sequence length="383" mass="43429">MGLPPCRALLYLTTAATAQNLIHYAAPGGSTGITRESGRARVNIAVSPHHVRPTFRKPFYQKPKTDPASLKKACKASIKEAWRPKTQKVGYTYHKNACSRDARASQRRTWQPARCPHVTPSTAKKCLAKKNITRIVLIGDSLTMQLWGSLLCREETKWGFGAKVDGQIQHENVNYDQRSQRGFSVADATVGDGLTWTYLRVRGMQRAGALTRALEVAFDRGMLDQRALYVVNAGLWHLLCTTNINECLETYENDVDKFLKVLTARADGPVVWRYTTAVHPALFPRRMSPVDQRKFRSFTDENVRRLNKVADTVIRRDFRDKVTVRRDAYNFTVNLEDEAYLRGDARHPASGALKSLVSLLFVEDACDYGRLARGLVGRWWQDW</sequence>
<evidence type="ECO:0000313" key="1">
    <source>
        <dbReference type="EMBL" id="CAH0367958.1"/>
    </source>
</evidence>
<reference evidence="1" key="1">
    <citation type="submission" date="2021-11" db="EMBL/GenBank/DDBJ databases">
        <authorList>
            <consortium name="Genoscope - CEA"/>
            <person name="William W."/>
        </authorList>
    </citation>
    <scope>NUCLEOTIDE SEQUENCE</scope>
</reference>
<comment type="caution">
    <text evidence="1">The sequence shown here is derived from an EMBL/GenBank/DDBJ whole genome shotgun (WGS) entry which is preliminary data.</text>
</comment>
<organism evidence="1 2">
    <name type="scientific">Pelagomonas calceolata</name>
    <dbReference type="NCBI Taxonomy" id="35677"/>
    <lineage>
        <taxon>Eukaryota</taxon>
        <taxon>Sar</taxon>
        <taxon>Stramenopiles</taxon>
        <taxon>Ochrophyta</taxon>
        <taxon>Pelagophyceae</taxon>
        <taxon>Pelagomonadales</taxon>
        <taxon>Pelagomonadaceae</taxon>
        <taxon>Pelagomonas</taxon>
    </lineage>
</organism>
<dbReference type="Proteomes" id="UP000789595">
    <property type="component" value="Unassembled WGS sequence"/>
</dbReference>
<name>A0A8J2S913_9STRA</name>
<evidence type="ECO:0000313" key="2">
    <source>
        <dbReference type="Proteomes" id="UP000789595"/>
    </source>
</evidence>
<dbReference type="EMBL" id="CAKKNE010000002">
    <property type="protein sequence ID" value="CAH0367958.1"/>
    <property type="molecule type" value="Genomic_DNA"/>
</dbReference>
<gene>
    <name evidence="1" type="ORF">PECAL_2P10040</name>
</gene>
<proteinExistence type="predicted"/>
<accession>A0A8J2S913</accession>
<dbReference type="SUPFAM" id="SSF52266">
    <property type="entry name" value="SGNH hydrolase"/>
    <property type="match status" value="1"/>
</dbReference>
<dbReference type="AlphaFoldDB" id="A0A8J2S913"/>